<evidence type="ECO:0000313" key="1">
    <source>
        <dbReference type="EMBL" id="WPU91810.1"/>
    </source>
</evidence>
<evidence type="ECO:0000313" key="2">
    <source>
        <dbReference type="Proteomes" id="UP001324380"/>
    </source>
</evidence>
<name>A0ABZ0TKX4_9SPHI</name>
<gene>
    <name evidence="1" type="ORF">SNE25_21055</name>
</gene>
<dbReference type="RefSeq" id="WP_321560976.1">
    <property type="nucleotide sequence ID" value="NZ_CP139558.1"/>
</dbReference>
<proteinExistence type="predicted"/>
<dbReference type="EMBL" id="CP139558">
    <property type="protein sequence ID" value="WPU91810.1"/>
    <property type="molecule type" value="Genomic_DNA"/>
</dbReference>
<dbReference type="Proteomes" id="UP001324380">
    <property type="component" value="Chromosome"/>
</dbReference>
<protein>
    <recommendedName>
        <fullName evidence="3">Phage protein</fullName>
    </recommendedName>
</protein>
<organism evidence="1 2">
    <name type="scientific">Mucilaginibacter sabulilitoris</name>
    <dbReference type="NCBI Taxonomy" id="1173583"/>
    <lineage>
        <taxon>Bacteria</taxon>
        <taxon>Pseudomonadati</taxon>
        <taxon>Bacteroidota</taxon>
        <taxon>Sphingobacteriia</taxon>
        <taxon>Sphingobacteriales</taxon>
        <taxon>Sphingobacteriaceae</taxon>
        <taxon>Mucilaginibacter</taxon>
    </lineage>
</organism>
<evidence type="ECO:0008006" key="3">
    <source>
        <dbReference type="Google" id="ProtNLM"/>
    </source>
</evidence>
<reference evidence="1 2" key="1">
    <citation type="submission" date="2023-11" db="EMBL/GenBank/DDBJ databases">
        <title>Analysis of the Genomes of Mucilaginibacter gossypii cycad 4 and M. sabulilitoris SNA2: microbes with the potential for plant growth promotion.</title>
        <authorList>
            <person name="Hirsch A.M."/>
            <person name="Humm E."/>
            <person name="Rubbi M."/>
            <person name="Del Vecchio G."/>
            <person name="Ha S.M."/>
            <person name="Pellegrini M."/>
            <person name="Gunsalus R.P."/>
        </authorList>
    </citation>
    <scope>NUCLEOTIDE SEQUENCE [LARGE SCALE GENOMIC DNA]</scope>
    <source>
        <strain evidence="1 2">SNA2</strain>
    </source>
</reference>
<accession>A0ABZ0TKX4</accession>
<sequence>MNKEQILTLINEEYNFQSDEKAQADNENRKGSSLMHAYAMGVLEDLKEKIIGEE</sequence>
<keyword evidence="2" id="KW-1185">Reference proteome</keyword>